<dbReference type="EMBL" id="FZNO01000064">
    <property type="protein sequence ID" value="SNS00378.1"/>
    <property type="molecule type" value="Genomic_DNA"/>
</dbReference>
<accession>A0A239AZG1</accession>
<protein>
    <submittedName>
        <fullName evidence="1">Uncharacterized protein</fullName>
    </submittedName>
</protein>
<name>A0A239AZG1_9ACTN</name>
<evidence type="ECO:0000313" key="1">
    <source>
        <dbReference type="EMBL" id="SNS00378.1"/>
    </source>
</evidence>
<dbReference type="AlphaFoldDB" id="A0A239AZG1"/>
<keyword evidence="2" id="KW-1185">Reference proteome</keyword>
<dbReference type="Proteomes" id="UP000198403">
    <property type="component" value="Unassembled WGS sequence"/>
</dbReference>
<dbReference type="OrthoDB" id="583763at2"/>
<evidence type="ECO:0000313" key="2">
    <source>
        <dbReference type="Proteomes" id="UP000198403"/>
    </source>
</evidence>
<organism evidence="1 2">
    <name type="scientific">Blastococcus mobilis</name>
    <dbReference type="NCBI Taxonomy" id="1938746"/>
    <lineage>
        <taxon>Bacteria</taxon>
        <taxon>Bacillati</taxon>
        <taxon>Actinomycetota</taxon>
        <taxon>Actinomycetes</taxon>
        <taxon>Geodermatophilales</taxon>
        <taxon>Geodermatophilaceae</taxon>
        <taxon>Blastococcus</taxon>
    </lineage>
</organism>
<gene>
    <name evidence="1" type="ORF">SAMN06272737_1643</name>
</gene>
<reference evidence="1 2" key="1">
    <citation type="submission" date="2017-06" db="EMBL/GenBank/DDBJ databases">
        <authorList>
            <person name="Kim H.J."/>
            <person name="Triplett B.A."/>
        </authorList>
    </citation>
    <scope>NUCLEOTIDE SEQUENCE [LARGE SCALE GENOMIC DNA]</scope>
    <source>
        <strain evidence="1 2">DSM 44272</strain>
    </source>
</reference>
<sequence>MIATSGGIHYKDLGANHHMWTDAYLEDDGRIHGSTRTATFTLFGGFTGGCRILVFDANMILLDVSPENTYGVDGKWIGTNDRTDYWEHYLDLGRVGGAVTLRPAQYWAPTWRHLGTVIEIGKQVAPAILALL</sequence>
<proteinExistence type="predicted"/>
<dbReference type="RefSeq" id="WP_089339086.1">
    <property type="nucleotide sequence ID" value="NZ_FZNO01000064.1"/>
</dbReference>